<evidence type="ECO:0000313" key="2">
    <source>
        <dbReference type="Proteomes" id="UP000271624"/>
    </source>
</evidence>
<keyword evidence="2" id="KW-1185">Reference proteome</keyword>
<dbReference type="OrthoDB" id="426951at2"/>
<accession>A0A433V8K7</accession>
<dbReference type="RefSeq" id="WP_127084145.1">
    <property type="nucleotide sequence ID" value="NZ_RSCL01000016.1"/>
</dbReference>
<comment type="caution">
    <text evidence="1">The sequence shown here is derived from an EMBL/GenBank/DDBJ whole genome shotgun (WGS) entry which is preliminary data.</text>
</comment>
<dbReference type="Proteomes" id="UP000271624">
    <property type="component" value="Unassembled WGS sequence"/>
</dbReference>
<gene>
    <name evidence="1" type="ORF">DSM106972_059090</name>
</gene>
<sequence length="106" mass="12549">MHDDWDISIYKRQQVLAAEIKTKLNAPVEWAAEFRRNIFSHGLYASMPYFMFIFPDKIYMWTDPSTSDKITLPDYTIDLNLCINHYSFTTKPSEYSMFSQSKLQGF</sequence>
<reference evidence="1" key="1">
    <citation type="submission" date="2018-12" db="EMBL/GenBank/DDBJ databases">
        <authorList>
            <person name="Will S."/>
            <person name="Neumann-Schaal M."/>
            <person name="Henke P."/>
        </authorList>
    </citation>
    <scope>NUCLEOTIDE SEQUENCE</scope>
    <source>
        <strain evidence="1">PCC 7102</strain>
    </source>
</reference>
<dbReference type="EMBL" id="RSCL01000016">
    <property type="protein sequence ID" value="RUT02431.1"/>
    <property type="molecule type" value="Genomic_DNA"/>
</dbReference>
<name>A0A433V8K7_9CYAN</name>
<reference evidence="1" key="2">
    <citation type="journal article" date="2019" name="Genome Biol. Evol.">
        <title>Day and night: Metabolic profiles and evolutionary relationships of six axenic non-marine cyanobacteria.</title>
        <authorList>
            <person name="Will S.E."/>
            <person name="Henke P."/>
            <person name="Boedeker C."/>
            <person name="Huang S."/>
            <person name="Brinkmann H."/>
            <person name="Rohde M."/>
            <person name="Jarek M."/>
            <person name="Friedl T."/>
            <person name="Seufert S."/>
            <person name="Schumacher M."/>
            <person name="Overmann J."/>
            <person name="Neumann-Schaal M."/>
            <person name="Petersen J."/>
        </authorList>
    </citation>
    <scope>NUCLEOTIDE SEQUENCE [LARGE SCALE GENOMIC DNA]</scope>
    <source>
        <strain evidence="1">PCC 7102</strain>
    </source>
</reference>
<protein>
    <submittedName>
        <fullName evidence="1">Uncharacterized protein</fullName>
    </submittedName>
</protein>
<dbReference type="AlphaFoldDB" id="A0A433V8K7"/>
<evidence type="ECO:0000313" key="1">
    <source>
        <dbReference type="EMBL" id="RUT02431.1"/>
    </source>
</evidence>
<organism evidence="1 2">
    <name type="scientific">Dulcicalothrix desertica PCC 7102</name>
    <dbReference type="NCBI Taxonomy" id="232991"/>
    <lineage>
        <taxon>Bacteria</taxon>
        <taxon>Bacillati</taxon>
        <taxon>Cyanobacteriota</taxon>
        <taxon>Cyanophyceae</taxon>
        <taxon>Nostocales</taxon>
        <taxon>Calotrichaceae</taxon>
        <taxon>Dulcicalothrix</taxon>
    </lineage>
</organism>
<proteinExistence type="predicted"/>